<sequence length="147" mass="15758">MAASAKESHRRAGRGRGVWAGVRVRQVEVTFEINMFSRSLQPSITCPLSPEQTCPNFTLLHSGNGKHVPSLLRQLCAGLNVSPPSRELLAGGVVPDLSLSPRRPAPTGPVERPDRRDTADTGSGSPTARPGLWGGCEHGRLSSPVFW</sequence>
<dbReference type="Proteomes" id="UP000593571">
    <property type="component" value="Unassembled WGS sequence"/>
</dbReference>
<protein>
    <submittedName>
        <fullName evidence="2">Uncharacterized protein</fullName>
    </submittedName>
</protein>
<evidence type="ECO:0000313" key="3">
    <source>
        <dbReference type="Proteomes" id="UP000593571"/>
    </source>
</evidence>
<evidence type="ECO:0000256" key="1">
    <source>
        <dbReference type="SAM" id="MobiDB-lite"/>
    </source>
</evidence>
<organism evidence="2 3">
    <name type="scientific">Rousettus aegyptiacus</name>
    <name type="common">Egyptian fruit bat</name>
    <name type="synonym">Pteropus aegyptiacus</name>
    <dbReference type="NCBI Taxonomy" id="9407"/>
    <lineage>
        <taxon>Eukaryota</taxon>
        <taxon>Metazoa</taxon>
        <taxon>Chordata</taxon>
        <taxon>Craniata</taxon>
        <taxon>Vertebrata</taxon>
        <taxon>Euteleostomi</taxon>
        <taxon>Mammalia</taxon>
        <taxon>Eutheria</taxon>
        <taxon>Laurasiatheria</taxon>
        <taxon>Chiroptera</taxon>
        <taxon>Yinpterochiroptera</taxon>
        <taxon>Pteropodoidea</taxon>
        <taxon>Pteropodidae</taxon>
        <taxon>Rousettinae</taxon>
        <taxon>Rousettus</taxon>
    </lineage>
</organism>
<dbReference type="EMBL" id="JACASE010000003">
    <property type="protein sequence ID" value="KAF6485683.1"/>
    <property type="molecule type" value="Genomic_DNA"/>
</dbReference>
<feature type="region of interest" description="Disordered" evidence="1">
    <location>
        <begin position="91"/>
        <end position="136"/>
    </location>
</feature>
<reference evidence="2 3" key="1">
    <citation type="journal article" date="2020" name="Nature">
        <title>Six reference-quality genomes reveal evolution of bat adaptations.</title>
        <authorList>
            <person name="Jebb D."/>
            <person name="Huang Z."/>
            <person name="Pippel M."/>
            <person name="Hughes G.M."/>
            <person name="Lavrichenko K."/>
            <person name="Devanna P."/>
            <person name="Winkler S."/>
            <person name="Jermiin L.S."/>
            <person name="Skirmuntt E.C."/>
            <person name="Katzourakis A."/>
            <person name="Burkitt-Gray L."/>
            <person name="Ray D.A."/>
            <person name="Sullivan K.A.M."/>
            <person name="Roscito J.G."/>
            <person name="Kirilenko B.M."/>
            <person name="Davalos L.M."/>
            <person name="Corthals A.P."/>
            <person name="Power M.L."/>
            <person name="Jones G."/>
            <person name="Ransome R.D."/>
            <person name="Dechmann D.K.N."/>
            <person name="Locatelli A.G."/>
            <person name="Puechmaille S.J."/>
            <person name="Fedrigo O."/>
            <person name="Jarvis E.D."/>
            <person name="Hiller M."/>
            <person name="Vernes S.C."/>
            <person name="Myers E.W."/>
            <person name="Teeling E.C."/>
        </authorList>
    </citation>
    <scope>NUCLEOTIDE SEQUENCE [LARGE SCALE GENOMIC DNA]</scope>
    <source>
        <strain evidence="2">MRouAeg1</strain>
        <tissue evidence="2">Muscle</tissue>
    </source>
</reference>
<accession>A0A7J8IM65</accession>
<evidence type="ECO:0000313" key="2">
    <source>
        <dbReference type="EMBL" id="KAF6485683.1"/>
    </source>
</evidence>
<gene>
    <name evidence="2" type="ORF">HJG63_010814</name>
</gene>
<name>A0A7J8IM65_ROUAE</name>
<proteinExistence type="predicted"/>
<comment type="caution">
    <text evidence="2">The sequence shown here is derived from an EMBL/GenBank/DDBJ whole genome shotgun (WGS) entry which is preliminary data.</text>
</comment>
<keyword evidence="3" id="KW-1185">Reference proteome</keyword>
<dbReference type="AlphaFoldDB" id="A0A7J8IM65"/>